<dbReference type="STRING" id="224129.A0A1W4XPM5"/>
<evidence type="ECO:0000256" key="2">
    <source>
        <dbReference type="ARBA" id="ARBA00022692"/>
    </source>
</evidence>
<evidence type="ECO:0000256" key="3">
    <source>
        <dbReference type="ARBA" id="ARBA00022729"/>
    </source>
</evidence>
<dbReference type="GeneID" id="108743637"/>
<gene>
    <name evidence="7" type="primary">LOC108743637</name>
</gene>
<dbReference type="InParanoid" id="A0A1W4XPM5"/>
<evidence type="ECO:0000256" key="1">
    <source>
        <dbReference type="ARBA" id="ARBA00004479"/>
    </source>
</evidence>
<evidence type="ECO:0000313" key="6">
    <source>
        <dbReference type="Proteomes" id="UP000192223"/>
    </source>
</evidence>
<name>A0A1W4XPM5_AGRPL</name>
<evidence type="ECO:0000256" key="4">
    <source>
        <dbReference type="ARBA" id="ARBA00022989"/>
    </source>
</evidence>
<keyword evidence="6" id="KW-1185">Reference proteome</keyword>
<dbReference type="PANTHER" id="PTHR13055:SF12">
    <property type="entry name" value="LD40707P"/>
    <property type="match status" value="1"/>
</dbReference>
<keyword evidence="4 5" id="KW-1133">Transmembrane helix</keyword>
<keyword evidence="2 5" id="KW-0812">Transmembrane</keyword>
<evidence type="ECO:0000256" key="5">
    <source>
        <dbReference type="SAM" id="Phobius"/>
    </source>
</evidence>
<dbReference type="AlphaFoldDB" id="A0A1W4XPM5"/>
<dbReference type="PANTHER" id="PTHR13055">
    <property type="entry name" value="TUMOR ENDOTHELIAL MARKER 7 RELATED"/>
    <property type="match status" value="1"/>
</dbReference>
<protein>
    <submittedName>
        <fullName evidence="7">Plexin domain-containing protein 2</fullName>
    </submittedName>
</protein>
<comment type="subcellular location">
    <subcellularLocation>
        <location evidence="1">Membrane</location>
        <topology evidence="1">Single-pass type I membrane protein</topology>
    </subcellularLocation>
</comment>
<evidence type="ECO:0000313" key="7">
    <source>
        <dbReference type="RefSeq" id="XP_018334722.1"/>
    </source>
</evidence>
<reference evidence="7" key="1">
    <citation type="submission" date="2025-08" db="UniProtKB">
        <authorList>
            <consortium name="RefSeq"/>
        </authorList>
    </citation>
    <scope>IDENTIFICATION</scope>
    <source>
        <tissue evidence="7">Entire body</tissue>
    </source>
</reference>
<dbReference type="KEGG" id="apln:108743637"/>
<dbReference type="Proteomes" id="UP000192223">
    <property type="component" value="Unplaced"/>
</dbReference>
<organism evidence="6 7">
    <name type="scientific">Agrilus planipennis</name>
    <name type="common">Emerald ash borer</name>
    <name type="synonym">Agrilus marcopoli</name>
    <dbReference type="NCBI Taxonomy" id="224129"/>
    <lineage>
        <taxon>Eukaryota</taxon>
        <taxon>Metazoa</taxon>
        <taxon>Ecdysozoa</taxon>
        <taxon>Arthropoda</taxon>
        <taxon>Hexapoda</taxon>
        <taxon>Insecta</taxon>
        <taxon>Pterygota</taxon>
        <taxon>Neoptera</taxon>
        <taxon>Endopterygota</taxon>
        <taxon>Coleoptera</taxon>
        <taxon>Polyphaga</taxon>
        <taxon>Elateriformia</taxon>
        <taxon>Buprestoidea</taxon>
        <taxon>Buprestidae</taxon>
        <taxon>Agrilinae</taxon>
        <taxon>Agrilus</taxon>
    </lineage>
</organism>
<dbReference type="FunCoup" id="A0A1W4XPM5">
    <property type="interactions" value="221"/>
</dbReference>
<dbReference type="RefSeq" id="XP_018334722.1">
    <property type="nucleotide sequence ID" value="XM_018479220.2"/>
</dbReference>
<dbReference type="GO" id="GO:0016020">
    <property type="term" value="C:membrane"/>
    <property type="evidence" value="ECO:0007669"/>
    <property type="project" value="UniProtKB-SubCell"/>
</dbReference>
<keyword evidence="3" id="KW-0732">Signal</keyword>
<dbReference type="OrthoDB" id="6285106at2759"/>
<proteinExistence type="predicted"/>
<feature type="non-terminal residue" evidence="7">
    <location>
        <position position="1"/>
    </location>
</feature>
<sequence length="521" mass="59159">YEHSHIIQKRVFPEVLTSIGDTNNHSNVQPPITSTISSVNNITENGIDQNIDNKKPLPPPPKEVKTIRNFGENGTGIWWNITTTTVKPQISMTSKITEAPIKTPPEKTNIDVVDHDHFLKGNFSITDKDDLLFPDDTISYNDTFLNKHNITSTKTDTHIYYNSALTVGEEYARQYWVDMTNRSDVKVHQLLSNSYRRASTIRLSFEFPYYGHPVRNITIATGGFLYTGVDIHSWLAATQYVAPLMANFDTSVHNDSHVKYLDNGTALTVEWEKVYLQDNTEGGQFTFQVTLVNNGDIIFVYKNVPLLVENIRDEKHPVKVGISDAYVRDRTLFMVRRKTIYEYHKVSFKKEDIKNWTVIHLTALPTCPTSKDCVSCLSESLASFKCSWCPKMNKCSNGYDRSRQTWLTMGCDKVQIVNESLCQSGSSSSAAEVYEDTLHDRDVSFVHASRSEALDGSVNIGLSGIMTIICMIAFSGGLGVWILYAYRNPHTTSGQMLIRYRPSQWRWRRGEARYTAATIHM</sequence>
<accession>A0A1W4XPM5</accession>
<keyword evidence="5" id="KW-0472">Membrane</keyword>
<feature type="transmembrane region" description="Helical" evidence="5">
    <location>
        <begin position="460"/>
        <end position="486"/>
    </location>
</feature>
<dbReference type="InterPro" id="IPR031152">
    <property type="entry name" value="PLXDC"/>
</dbReference>